<name>A0A938Y599_9ACTN</name>
<feature type="chain" id="PRO_5039356285" evidence="2">
    <location>
        <begin position="28"/>
        <end position="278"/>
    </location>
</feature>
<dbReference type="EMBL" id="JAERTX010000008">
    <property type="protein sequence ID" value="MBM9460293.1"/>
    <property type="molecule type" value="Genomic_DNA"/>
</dbReference>
<evidence type="ECO:0000259" key="3">
    <source>
        <dbReference type="Pfam" id="PF13845"/>
    </source>
</evidence>
<evidence type="ECO:0000256" key="2">
    <source>
        <dbReference type="SAM" id="SignalP"/>
    </source>
</evidence>
<comment type="caution">
    <text evidence="4">The sequence shown here is derived from an EMBL/GenBank/DDBJ whole genome shotgun (WGS) entry which is preliminary data.</text>
</comment>
<dbReference type="RefSeq" id="WP_205291610.1">
    <property type="nucleotide sequence ID" value="NZ_CP074406.1"/>
</dbReference>
<protein>
    <submittedName>
        <fullName evidence="4">Septum formation family protein</fullName>
    </submittedName>
</protein>
<feature type="signal peptide" evidence="2">
    <location>
        <begin position="1"/>
        <end position="27"/>
    </location>
</feature>
<reference evidence="4" key="1">
    <citation type="submission" date="2021-01" db="EMBL/GenBank/DDBJ databases">
        <title>Novel species in genus Nocardioides.</title>
        <authorList>
            <person name="Zhang G."/>
        </authorList>
    </citation>
    <scope>NUCLEOTIDE SEQUENCE</scope>
    <source>
        <strain evidence="4">Zg-536</strain>
    </source>
</reference>
<evidence type="ECO:0000313" key="4">
    <source>
        <dbReference type="EMBL" id="MBM9460293.1"/>
    </source>
</evidence>
<proteinExistence type="predicted"/>
<dbReference type="Proteomes" id="UP000663791">
    <property type="component" value="Unassembled WGS sequence"/>
</dbReference>
<sequence>MSPRAARRLGSLAAAVLVAVTSAGCSGSDEPDKDPGPRAQQTTAAPPSAGPAAGACYRLPFDAAVAPTADADPVPCKQKHTSETVAVGRIDAVADGHLLAVDSAQVQARVARQCPKALARFVGGSTDRLRLSMIRPVWFTPTVAESDEGAEWYRCDAVVLAGPSTLAELTTSIKGALRGSRVPDAYAMCGTAAPDAKNFERVPCSAKHSWRAIEVVPFDSARYPGTAKVKAAGRGRCEDAAADRAEDPLEFRWGYEWPTRAQWQAGQTYGRCWVPDPT</sequence>
<dbReference type="PROSITE" id="PS51257">
    <property type="entry name" value="PROKAR_LIPOPROTEIN"/>
    <property type="match status" value="1"/>
</dbReference>
<evidence type="ECO:0000256" key="1">
    <source>
        <dbReference type="SAM" id="MobiDB-lite"/>
    </source>
</evidence>
<dbReference type="InterPro" id="IPR026004">
    <property type="entry name" value="Septum_form"/>
</dbReference>
<feature type="region of interest" description="Disordered" evidence="1">
    <location>
        <begin position="24"/>
        <end position="51"/>
    </location>
</feature>
<accession>A0A938Y599</accession>
<keyword evidence="2" id="KW-0732">Signal</keyword>
<keyword evidence="5" id="KW-1185">Reference proteome</keyword>
<evidence type="ECO:0000313" key="5">
    <source>
        <dbReference type="Proteomes" id="UP000663791"/>
    </source>
</evidence>
<dbReference type="Pfam" id="PF13845">
    <property type="entry name" value="Septum_form"/>
    <property type="match status" value="1"/>
</dbReference>
<feature type="compositionally biased region" description="Low complexity" evidence="1">
    <location>
        <begin position="37"/>
        <end position="51"/>
    </location>
</feature>
<organism evidence="4 5">
    <name type="scientific">Nocardioides faecalis</name>
    <dbReference type="NCBI Taxonomy" id="2803858"/>
    <lineage>
        <taxon>Bacteria</taxon>
        <taxon>Bacillati</taxon>
        <taxon>Actinomycetota</taxon>
        <taxon>Actinomycetes</taxon>
        <taxon>Propionibacteriales</taxon>
        <taxon>Nocardioidaceae</taxon>
        <taxon>Nocardioides</taxon>
    </lineage>
</organism>
<dbReference type="AlphaFoldDB" id="A0A938Y599"/>
<gene>
    <name evidence="4" type="ORF">JK386_10300</name>
</gene>
<feature type="domain" description="Septum formation-related" evidence="3">
    <location>
        <begin position="53"/>
        <end position="272"/>
    </location>
</feature>